<reference evidence="2 3" key="1">
    <citation type="submission" date="2018-12" db="EMBL/GenBank/DDBJ databases">
        <authorList>
            <consortium name="Pathogen Informatics"/>
        </authorList>
    </citation>
    <scope>NUCLEOTIDE SEQUENCE [LARGE SCALE GENOMIC DNA]</scope>
    <source>
        <strain evidence="2 3">NCTC9695</strain>
    </source>
</reference>
<accession>A0A3S5DLF4</accession>
<feature type="region of interest" description="Disordered" evidence="1">
    <location>
        <begin position="39"/>
        <end position="68"/>
    </location>
</feature>
<name>A0A3S5DLF4_CHRVL</name>
<gene>
    <name evidence="2" type="ORF">NCTC9695_02653</name>
</gene>
<dbReference type="EMBL" id="LR134182">
    <property type="protein sequence ID" value="VEB42210.1"/>
    <property type="molecule type" value="Genomic_DNA"/>
</dbReference>
<dbReference type="Proteomes" id="UP000275777">
    <property type="component" value="Chromosome"/>
</dbReference>
<evidence type="ECO:0000256" key="1">
    <source>
        <dbReference type="SAM" id="MobiDB-lite"/>
    </source>
</evidence>
<evidence type="ECO:0000313" key="3">
    <source>
        <dbReference type="Proteomes" id="UP000275777"/>
    </source>
</evidence>
<organism evidence="2 3">
    <name type="scientific">Chromobacterium violaceum</name>
    <dbReference type="NCBI Taxonomy" id="536"/>
    <lineage>
        <taxon>Bacteria</taxon>
        <taxon>Pseudomonadati</taxon>
        <taxon>Pseudomonadota</taxon>
        <taxon>Betaproteobacteria</taxon>
        <taxon>Neisseriales</taxon>
        <taxon>Chromobacteriaceae</taxon>
        <taxon>Chromobacterium</taxon>
    </lineage>
</organism>
<evidence type="ECO:0000313" key="2">
    <source>
        <dbReference type="EMBL" id="VEB42210.1"/>
    </source>
</evidence>
<protein>
    <submittedName>
        <fullName evidence="2">Uncharacterized protein</fullName>
    </submittedName>
</protein>
<dbReference type="AlphaFoldDB" id="A0A3S5DLF4"/>
<proteinExistence type="predicted"/>
<feature type="compositionally biased region" description="Polar residues" evidence="1">
    <location>
        <begin position="40"/>
        <end position="60"/>
    </location>
</feature>
<sequence length="68" mass="6804">MLAGVVDRLGAVGVAQPAGDGGIPLRSLPQATAVIAPQSEWPQTTMSATPSAVTAYSTEADTPPGSWP</sequence>